<dbReference type="AlphaFoldDB" id="A0A7R9KAC0"/>
<gene>
    <name evidence="3" type="ORF">TGEB3V08_LOCUS10704</name>
</gene>
<protein>
    <submittedName>
        <fullName evidence="3">Uncharacterized protein</fullName>
    </submittedName>
</protein>
<evidence type="ECO:0000256" key="1">
    <source>
        <dbReference type="ARBA" id="ARBA00022980"/>
    </source>
</evidence>
<organism evidence="3">
    <name type="scientific">Timema genevievae</name>
    <name type="common">Walking stick</name>
    <dbReference type="NCBI Taxonomy" id="629358"/>
    <lineage>
        <taxon>Eukaryota</taxon>
        <taxon>Metazoa</taxon>
        <taxon>Ecdysozoa</taxon>
        <taxon>Arthropoda</taxon>
        <taxon>Hexapoda</taxon>
        <taxon>Insecta</taxon>
        <taxon>Pterygota</taxon>
        <taxon>Neoptera</taxon>
        <taxon>Polyneoptera</taxon>
        <taxon>Phasmatodea</taxon>
        <taxon>Timematodea</taxon>
        <taxon>Timematoidea</taxon>
        <taxon>Timematidae</taxon>
        <taxon>Timema</taxon>
    </lineage>
</organism>
<keyword evidence="2" id="KW-0687">Ribonucleoprotein</keyword>
<dbReference type="GO" id="GO:0003735">
    <property type="term" value="F:structural constituent of ribosome"/>
    <property type="evidence" value="ECO:0007669"/>
    <property type="project" value="InterPro"/>
</dbReference>
<accession>A0A7R9KAC0</accession>
<keyword evidence="1" id="KW-0689">Ribosomal protein</keyword>
<dbReference type="EMBL" id="OE846704">
    <property type="protein sequence ID" value="CAD7610316.1"/>
    <property type="molecule type" value="Genomic_DNA"/>
</dbReference>
<dbReference type="GO" id="GO:0005840">
    <property type="term" value="C:ribosome"/>
    <property type="evidence" value="ECO:0007669"/>
    <property type="project" value="UniProtKB-KW"/>
</dbReference>
<dbReference type="GO" id="GO:0006412">
    <property type="term" value="P:translation"/>
    <property type="evidence" value="ECO:0007669"/>
    <property type="project" value="InterPro"/>
</dbReference>
<proteinExistence type="predicted"/>
<dbReference type="GO" id="GO:1990904">
    <property type="term" value="C:ribonucleoprotein complex"/>
    <property type="evidence" value="ECO:0007669"/>
    <property type="project" value="UniProtKB-KW"/>
</dbReference>
<evidence type="ECO:0000313" key="3">
    <source>
        <dbReference type="EMBL" id="CAD7610316.1"/>
    </source>
</evidence>
<name>A0A7R9KAC0_TIMGE</name>
<reference evidence="3" key="1">
    <citation type="submission" date="2020-11" db="EMBL/GenBank/DDBJ databases">
        <authorList>
            <person name="Tran Van P."/>
        </authorList>
    </citation>
    <scope>NUCLEOTIDE SEQUENCE</scope>
</reference>
<sequence length="162" mass="18355">MSLVLLHRCARKTVNPESVAAFSSQSSPGSNNVLCPSFFNKNPQNLERLRIAYKCEGYSLEKPGRNFWHNTDRGVTHLRVHPVMPLHYAIRQTECHDGKSNGGILLDPKALTKEDFIQREHHSLLVLERLSRHIRASIVHQSGSAVVTASTAEWALNKFLYR</sequence>
<dbReference type="InterPro" id="IPR036967">
    <property type="entry name" value="Ribosomal_uS11_sf"/>
</dbReference>
<dbReference type="Gene3D" id="3.30.420.80">
    <property type="entry name" value="Ribosomal protein S11"/>
    <property type="match status" value="2"/>
</dbReference>
<evidence type="ECO:0000256" key="2">
    <source>
        <dbReference type="ARBA" id="ARBA00023274"/>
    </source>
</evidence>